<feature type="domain" description="Fido" evidence="3">
    <location>
        <begin position="165"/>
        <end position="321"/>
    </location>
</feature>
<dbReference type="Pfam" id="PF02661">
    <property type="entry name" value="Fic"/>
    <property type="match status" value="1"/>
</dbReference>
<gene>
    <name evidence="4" type="ORF">F6S87_04795</name>
</gene>
<dbReference type="GO" id="GO:0005524">
    <property type="term" value="F:ATP binding"/>
    <property type="evidence" value="ECO:0007669"/>
    <property type="project" value="UniProtKB-KW"/>
</dbReference>
<dbReference type="InterPro" id="IPR003812">
    <property type="entry name" value="Fido"/>
</dbReference>
<dbReference type="Proteomes" id="UP000469292">
    <property type="component" value="Unassembled WGS sequence"/>
</dbReference>
<reference evidence="4 5" key="1">
    <citation type="submission" date="2019-09" db="EMBL/GenBank/DDBJ databases">
        <title>Phylogenetic characterization of a novel taxon of the genus Bifidobacterium: Bifidobacterium choloepi sp. nov.</title>
        <authorList>
            <person name="Modesto M."/>
            <person name="Satti M."/>
        </authorList>
    </citation>
    <scope>NUCLEOTIDE SEQUENCE [LARGE SCALE GENOMIC DNA]</scope>
    <source>
        <strain evidence="4 5">BRDM6</strain>
    </source>
</reference>
<proteinExistence type="predicted"/>
<dbReference type="PROSITE" id="PS51459">
    <property type="entry name" value="FIDO"/>
    <property type="match status" value="1"/>
</dbReference>
<dbReference type="PANTHER" id="PTHR13504:SF40">
    <property type="entry name" value="FIDO DOMAIN-CONTAINING PROTEIN"/>
    <property type="match status" value="1"/>
</dbReference>
<dbReference type="PANTHER" id="PTHR13504">
    <property type="entry name" value="FIDO DOMAIN-CONTAINING PROTEIN DDB_G0283145"/>
    <property type="match status" value="1"/>
</dbReference>
<evidence type="ECO:0000313" key="4">
    <source>
        <dbReference type="EMBL" id="NEG69924.1"/>
    </source>
</evidence>
<dbReference type="EMBL" id="VYSG01000001">
    <property type="protein sequence ID" value="NEG69924.1"/>
    <property type="molecule type" value="Genomic_DNA"/>
</dbReference>
<evidence type="ECO:0000256" key="1">
    <source>
        <dbReference type="PIRSR" id="PIRSR640198-1"/>
    </source>
</evidence>
<feature type="binding site" evidence="2">
    <location>
        <begin position="255"/>
        <end position="262"/>
    </location>
    <ligand>
        <name>ATP</name>
        <dbReference type="ChEBI" id="CHEBI:30616"/>
    </ligand>
</feature>
<keyword evidence="2" id="KW-0067">ATP-binding</keyword>
<accession>A0A6I5NF06</accession>
<comment type="caution">
    <text evidence="4">The sequence shown here is derived from an EMBL/GenBank/DDBJ whole genome shotgun (WGS) entry which is preliminary data.</text>
</comment>
<dbReference type="SUPFAM" id="SSF140931">
    <property type="entry name" value="Fic-like"/>
    <property type="match status" value="1"/>
</dbReference>
<dbReference type="Gene3D" id="1.10.3290.10">
    <property type="entry name" value="Fido-like domain"/>
    <property type="match status" value="1"/>
</dbReference>
<name>A0A6I5NF06_9BIFI</name>
<feature type="active site" evidence="1">
    <location>
        <position position="251"/>
    </location>
</feature>
<evidence type="ECO:0000313" key="5">
    <source>
        <dbReference type="Proteomes" id="UP000469292"/>
    </source>
</evidence>
<protein>
    <submittedName>
        <fullName evidence="4">Fic family protein</fullName>
    </submittedName>
</protein>
<feature type="binding site" evidence="2">
    <location>
        <begin position="292"/>
        <end position="293"/>
    </location>
    <ligand>
        <name>ATP</name>
        <dbReference type="ChEBI" id="CHEBI:30616"/>
    </ligand>
</feature>
<dbReference type="RefSeq" id="WP_163227430.1">
    <property type="nucleotide sequence ID" value="NZ_VYSG01000001.1"/>
</dbReference>
<keyword evidence="2" id="KW-0547">Nucleotide-binding</keyword>
<keyword evidence="5" id="KW-1185">Reference proteome</keyword>
<dbReference type="InterPro" id="IPR040198">
    <property type="entry name" value="Fido_containing"/>
</dbReference>
<dbReference type="AlphaFoldDB" id="A0A6I5NF06"/>
<evidence type="ECO:0000259" key="3">
    <source>
        <dbReference type="PROSITE" id="PS51459"/>
    </source>
</evidence>
<dbReference type="InterPro" id="IPR036597">
    <property type="entry name" value="Fido-like_dom_sf"/>
</dbReference>
<evidence type="ECO:0000256" key="2">
    <source>
        <dbReference type="PIRSR" id="PIRSR640198-2"/>
    </source>
</evidence>
<organism evidence="4 5">
    <name type="scientific">Bifidobacterium choloepi</name>
    <dbReference type="NCBI Taxonomy" id="2614131"/>
    <lineage>
        <taxon>Bacteria</taxon>
        <taxon>Bacillati</taxon>
        <taxon>Actinomycetota</taxon>
        <taxon>Actinomycetes</taxon>
        <taxon>Bifidobacteriales</taxon>
        <taxon>Bifidobacteriaceae</taxon>
        <taxon>Bifidobacterium</taxon>
    </lineage>
</organism>
<sequence length="429" mass="48062">MNDGYASIERMFHMSDSSERAQEFAEREYLNRLNGYSTFRTGVELDGHEVFALAFRELQTQMDAIRDRELVIADLWRGVPARGKGLVLYELIAAEIVQTNSIEGIHTTRREVDEAFAARADESSHKRLVEFVRLYVELVAKETAEMLAPMGVKVTDERGVVAMPTTLAGIRELYDRVTAGEIDAKDLPDGELFRSGTTGIYDGAGRLVRQGAATESQIQVLLTQWLQLAANDNIPIVLRACLCHYIFESIHPFYDGNGRTGRFLLALQLRDHLSLPTTLSLSAAIERQKAKYYKAFDETAKPLNCSDASLFCMTMVELIRDAQETLIGELQEHDGAMRRSRGVLDEMVAGGEISALQRKILEWLAQTEMYSSEVATITRTETRETLGVGEDRAVRVLEGLVDAGMLIRSGARPIKYALSDEMRERLLVE</sequence>